<dbReference type="EMBL" id="WWCV01000034">
    <property type="protein sequence ID" value="MYN18764.1"/>
    <property type="molecule type" value="Genomic_DNA"/>
</dbReference>
<dbReference type="CDD" id="cd20746">
    <property type="entry name" value="FIX_Ntox15_NUC_DUF4112_RhsA-like"/>
    <property type="match status" value="1"/>
</dbReference>
<evidence type="ECO:0000313" key="3">
    <source>
        <dbReference type="Proteomes" id="UP000484875"/>
    </source>
</evidence>
<dbReference type="Proteomes" id="UP000484875">
    <property type="component" value="Unassembled WGS sequence"/>
</dbReference>
<accession>A0A845HPG5</accession>
<dbReference type="AlphaFoldDB" id="A0A845HPG5"/>
<comment type="caution">
    <text evidence="2">The sequence shown here is derived from an EMBL/GenBank/DDBJ whole genome shotgun (WGS) entry which is preliminary data.</text>
</comment>
<protein>
    <submittedName>
        <fullName evidence="2">Uncharacterized protein</fullName>
    </submittedName>
</protein>
<evidence type="ECO:0000313" key="2">
    <source>
        <dbReference type="EMBL" id="MYN18764.1"/>
    </source>
</evidence>
<evidence type="ECO:0000256" key="1">
    <source>
        <dbReference type="SAM" id="MobiDB-lite"/>
    </source>
</evidence>
<feature type="region of interest" description="Disordered" evidence="1">
    <location>
        <begin position="202"/>
        <end position="237"/>
    </location>
</feature>
<dbReference type="RefSeq" id="WP_161091287.1">
    <property type="nucleotide sequence ID" value="NZ_WWCV01000034.1"/>
</dbReference>
<feature type="compositionally biased region" description="Low complexity" evidence="1">
    <location>
        <begin position="410"/>
        <end position="423"/>
    </location>
</feature>
<proteinExistence type="predicted"/>
<name>A0A845HPG5_9BURK</name>
<feature type="region of interest" description="Disordered" evidence="1">
    <location>
        <begin position="375"/>
        <end position="430"/>
    </location>
</feature>
<dbReference type="InterPro" id="IPR049802">
    <property type="entry name" value="RhsC-like_FIX"/>
</dbReference>
<organism evidence="2 3">
    <name type="scientific">Duganella vulcania</name>
    <dbReference type="NCBI Taxonomy" id="2692166"/>
    <lineage>
        <taxon>Bacteria</taxon>
        <taxon>Pseudomonadati</taxon>
        <taxon>Pseudomonadota</taxon>
        <taxon>Betaproteobacteria</taxon>
        <taxon>Burkholderiales</taxon>
        <taxon>Oxalobacteraceae</taxon>
        <taxon>Telluria group</taxon>
        <taxon>Duganella</taxon>
    </lineage>
</organism>
<sequence length="538" mass="58202">MSDAPATTAPQAGETQTDNAAIASAIEEISVAVATGLVPFLGQAINIYDTITCMLTLHNSTSAEDQMEAKFDLVLALVGWIPGAGGGVKKTIRIVNKHPERYAPILFDVLRMVCDKVGIHTSPEFLLDKLFDAVGLKNQLGTIQSAIEGSWLYDDLPAEGRVALSTCMSTIRAQLPAMVMLVTLKLAHWKTKQRNNAAQVIGPQGKVNPAEKKPEKKDPKVAEAGHNAPMLSTSNNTVNASTGTSVIDGVSNTLTGIVGEHITDYFLYEKYGWGKGWSRHDMGMQGEWKEKPSKTFPGKLNEGTRLNPLFALKAHGTGIDGVWKVQMGDPHNGGRPYAIVESKASIVGKTPKNASSKPGVKGKLMDNARRIKDAALPKSEDLLEPETMDGATTAPPPASAPTAKGRMGRATQQPTQTPANTQAKTGSSDKSKILVQMSQRWIAKNIKDAVKVGIVAGAREIVDDIQINGTRVYSRHLFYTPFYLPSAAEHEKALLENERNKYEKHADHDIPSTHRHDEQDVKAAVNHKHAKLGLSLEP</sequence>
<gene>
    <name evidence="2" type="ORF">GTP81_18605</name>
</gene>
<feature type="compositionally biased region" description="Basic and acidic residues" evidence="1">
    <location>
        <begin position="209"/>
        <end position="223"/>
    </location>
</feature>
<reference evidence="2 3" key="1">
    <citation type="submission" date="2019-12" db="EMBL/GenBank/DDBJ databases">
        <title>Novel species isolated from a subtropical stream in China.</title>
        <authorList>
            <person name="Lu H."/>
        </authorList>
    </citation>
    <scope>NUCLEOTIDE SEQUENCE [LARGE SCALE GENOMIC DNA]</scope>
    <source>
        <strain evidence="2 3">FT107W</strain>
    </source>
</reference>
<keyword evidence="3" id="KW-1185">Reference proteome</keyword>
<feature type="region of interest" description="Disordered" evidence="1">
    <location>
        <begin position="502"/>
        <end position="521"/>
    </location>
</feature>